<proteinExistence type="inferred from homology"/>
<dbReference type="Gene3D" id="1.20.5.170">
    <property type="match status" value="1"/>
</dbReference>
<dbReference type="STRING" id="60517.A0A0R3WB62"/>
<dbReference type="InterPro" id="IPR046347">
    <property type="entry name" value="bZIP_sf"/>
</dbReference>
<evidence type="ECO:0000256" key="3">
    <source>
        <dbReference type="ARBA" id="ARBA00023015"/>
    </source>
</evidence>
<dbReference type="PANTHER" id="PTHR46164">
    <property type="entry name" value="ATF6, ISOFORM C"/>
    <property type="match status" value="1"/>
</dbReference>
<dbReference type="GO" id="GO:0005634">
    <property type="term" value="C:nucleus"/>
    <property type="evidence" value="ECO:0007669"/>
    <property type="project" value="TreeGrafter"/>
</dbReference>
<reference evidence="10 11" key="2">
    <citation type="submission" date="2018-11" db="EMBL/GenBank/DDBJ databases">
        <authorList>
            <consortium name="Pathogen Informatics"/>
        </authorList>
    </citation>
    <scope>NUCLEOTIDE SEQUENCE [LARGE SCALE GENOMIC DNA]</scope>
</reference>
<keyword evidence="4" id="KW-0238">DNA-binding</keyword>
<evidence type="ECO:0000256" key="5">
    <source>
        <dbReference type="ARBA" id="ARBA00023163"/>
    </source>
</evidence>
<organism evidence="12">
    <name type="scientific">Taenia asiatica</name>
    <name type="common">Asian tapeworm</name>
    <dbReference type="NCBI Taxonomy" id="60517"/>
    <lineage>
        <taxon>Eukaryota</taxon>
        <taxon>Metazoa</taxon>
        <taxon>Spiralia</taxon>
        <taxon>Lophotrochozoa</taxon>
        <taxon>Platyhelminthes</taxon>
        <taxon>Cestoda</taxon>
        <taxon>Eucestoda</taxon>
        <taxon>Cyclophyllidea</taxon>
        <taxon>Taeniidae</taxon>
        <taxon>Taenia</taxon>
    </lineage>
</organism>
<dbReference type="GO" id="GO:0030968">
    <property type="term" value="P:endoplasmic reticulum unfolded protein response"/>
    <property type="evidence" value="ECO:0007669"/>
    <property type="project" value="TreeGrafter"/>
</dbReference>
<keyword evidence="7" id="KW-0175">Coiled coil</keyword>
<keyword evidence="11" id="KW-1185">Reference proteome</keyword>
<protein>
    <submittedName>
        <fullName evidence="12">BZIP domain-containing protein</fullName>
    </submittedName>
</protein>
<dbReference type="InterPro" id="IPR004827">
    <property type="entry name" value="bZIP"/>
</dbReference>
<evidence type="ECO:0000256" key="8">
    <source>
        <dbReference type="SAM" id="MobiDB-lite"/>
    </source>
</evidence>
<reference evidence="12" key="1">
    <citation type="submission" date="2017-02" db="UniProtKB">
        <authorList>
            <consortium name="WormBaseParasite"/>
        </authorList>
    </citation>
    <scope>IDENTIFICATION</scope>
</reference>
<dbReference type="SUPFAM" id="SSF57959">
    <property type="entry name" value="Leucine zipper domain"/>
    <property type="match status" value="1"/>
</dbReference>
<sequence length="696" mass="76504">MFSGVDLPDESPSFPFDDLVDVVDSADFNLDLGSQDMFEDPNLDLCLFGMPDGVPLEPTVDTSDSDSGISNHGDKIQPLLCDIEQGGFDLPGLVASTSAQPPPVTEVDGITGTETLVCKTLSPQLKRPRPSEPLIIGSRDPVAPSAPTSLTRTFSHGTPIVKTELRKSTFTLIQATVRQIPASNHVLPKIPRILSRGQNNTGRTVVPPTRAGCGLQPGTYNVTTPREQEHHGALVPAVVSLPVIDEFTFSNSFQVVSPPAESESFEKLVKKQERMIKNRQAACLSRLRKKEYLERLEHRLNQLRQENAHLRQENNEWRHRYDHLERCLGDLQAEFASLRRSSEASVEGVGQLPIASPSPPPPNCSSSSSPPPQHHSPPPFQRPLLVSTTAPQIGVVSKVPLLRKQNAERIVLQKSGRGGGSLVNDRVIGGVGLPRGVRKKVTTSLFAVVCLLLMNFSITPLGQLGGSLTTTFSGFKNVGIMSSNGYEDILTKAPLGGRTLLSASTVQDVAKTVQSSKNQTSAPRPPGGGVRSTVNTTSNETGVECCLPGSFFDPQGELVWILFDEGDEIIDWPLSERRKRLAHYRRGQAVAEPSLKWLMTRANRFSRVYRRRLHRAYLVRSSQSKSGTDWSEEDLPDSLYLFGQSTPSNLTIFLRNQPLEPHLPSKEMNATDKSLRLCKVQVQISSLKDLRRRRKV</sequence>
<feature type="coiled-coil region" evidence="7">
    <location>
        <begin position="286"/>
        <end position="320"/>
    </location>
</feature>
<feature type="region of interest" description="Disordered" evidence="8">
    <location>
        <begin position="512"/>
        <end position="535"/>
    </location>
</feature>
<evidence type="ECO:0000256" key="2">
    <source>
        <dbReference type="ARBA" id="ARBA00009050"/>
    </source>
</evidence>
<evidence type="ECO:0000256" key="4">
    <source>
        <dbReference type="ARBA" id="ARBA00023125"/>
    </source>
</evidence>
<evidence type="ECO:0000313" key="10">
    <source>
        <dbReference type="EMBL" id="VDK39116.1"/>
    </source>
</evidence>
<gene>
    <name evidence="10" type="ORF">TASK_LOCUS7851</name>
</gene>
<dbReference type="GO" id="GO:0000981">
    <property type="term" value="F:DNA-binding transcription factor activity, RNA polymerase II-specific"/>
    <property type="evidence" value="ECO:0007669"/>
    <property type="project" value="TreeGrafter"/>
</dbReference>
<dbReference type="SMART" id="SM00338">
    <property type="entry name" value="BRLZ"/>
    <property type="match status" value="1"/>
</dbReference>
<dbReference type="InterPro" id="IPR051882">
    <property type="entry name" value="ATF_bZIP_TF"/>
</dbReference>
<evidence type="ECO:0000256" key="1">
    <source>
        <dbReference type="ARBA" id="ARBA00004167"/>
    </source>
</evidence>
<evidence type="ECO:0000256" key="7">
    <source>
        <dbReference type="SAM" id="Coils"/>
    </source>
</evidence>
<evidence type="ECO:0000313" key="11">
    <source>
        <dbReference type="Proteomes" id="UP000282613"/>
    </source>
</evidence>
<keyword evidence="6" id="KW-0539">Nucleus</keyword>
<dbReference type="GO" id="GO:0016020">
    <property type="term" value="C:membrane"/>
    <property type="evidence" value="ECO:0007669"/>
    <property type="project" value="UniProtKB-SubCell"/>
</dbReference>
<feature type="domain" description="BZIP" evidence="9">
    <location>
        <begin position="268"/>
        <end position="331"/>
    </location>
</feature>
<accession>A0A0R3WB62</accession>
<dbReference type="Pfam" id="PF00170">
    <property type="entry name" value="bZIP_1"/>
    <property type="match status" value="1"/>
</dbReference>
<dbReference type="OrthoDB" id="644067at2759"/>
<feature type="region of interest" description="Disordered" evidence="8">
    <location>
        <begin position="123"/>
        <end position="150"/>
    </location>
</feature>
<dbReference type="GO" id="GO:0000978">
    <property type="term" value="F:RNA polymerase II cis-regulatory region sequence-specific DNA binding"/>
    <property type="evidence" value="ECO:0007669"/>
    <property type="project" value="TreeGrafter"/>
</dbReference>
<dbReference type="EMBL" id="UYRS01018684">
    <property type="protein sequence ID" value="VDK39116.1"/>
    <property type="molecule type" value="Genomic_DNA"/>
</dbReference>
<keyword evidence="3" id="KW-0805">Transcription regulation</keyword>
<keyword evidence="5" id="KW-0804">Transcription</keyword>
<comment type="similarity">
    <text evidence="2">Belongs to the bZIP family. ATF subfamily.</text>
</comment>
<evidence type="ECO:0000256" key="6">
    <source>
        <dbReference type="ARBA" id="ARBA00023242"/>
    </source>
</evidence>
<dbReference type="CDD" id="cd14700">
    <property type="entry name" value="bZIP_ATF6"/>
    <property type="match status" value="1"/>
</dbReference>
<name>A0A0R3WB62_TAEAS</name>
<dbReference type="AlphaFoldDB" id="A0A0R3WB62"/>
<feature type="compositionally biased region" description="Pro residues" evidence="8">
    <location>
        <begin position="356"/>
        <end position="381"/>
    </location>
</feature>
<dbReference type="WBParaSite" id="TASK_0000785001-mRNA-1">
    <property type="protein sequence ID" value="TASK_0000785001-mRNA-1"/>
    <property type="gene ID" value="TASK_0000785001"/>
</dbReference>
<evidence type="ECO:0000259" key="9">
    <source>
        <dbReference type="PROSITE" id="PS50217"/>
    </source>
</evidence>
<dbReference type="PROSITE" id="PS50217">
    <property type="entry name" value="BZIP"/>
    <property type="match status" value="1"/>
</dbReference>
<dbReference type="PANTHER" id="PTHR46164:SF3">
    <property type="entry name" value="ATF6, ISOFORM C"/>
    <property type="match status" value="1"/>
</dbReference>
<feature type="compositionally biased region" description="Polar residues" evidence="8">
    <location>
        <begin position="512"/>
        <end position="522"/>
    </location>
</feature>
<evidence type="ECO:0000313" key="12">
    <source>
        <dbReference type="WBParaSite" id="TASK_0000785001-mRNA-1"/>
    </source>
</evidence>
<comment type="subcellular location">
    <subcellularLocation>
        <location evidence="1">Membrane</location>
        <topology evidence="1">Single-pass membrane protein</topology>
    </subcellularLocation>
</comment>
<dbReference type="Proteomes" id="UP000282613">
    <property type="component" value="Unassembled WGS sequence"/>
</dbReference>
<feature type="region of interest" description="Disordered" evidence="8">
    <location>
        <begin position="346"/>
        <end position="384"/>
    </location>
</feature>